<dbReference type="SUPFAM" id="SSF52266">
    <property type="entry name" value="SGNH hydrolase"/>
    <property type="match status" value="1"/>
</dbReference>
<dbReference type="HOGENOM" id="CLU_051989_7_2_9"/>
<keyword evidence="1" id="KW-0732">Signal</keyword>
<dbReference type="InterPro" id="IPR051532">
    <property type="entry name" value="Ester_Hydrolysis_Enzymes"/>
</dbReference>
<dbReference type="InterPro" id="IPR036514">
    <property type="entry name" value="SGNH_hydro_sf"/>
</dbReference>
<dbReference type="Proteomes" id="UP000001877">
    <property type="component" value="Chromosome"/>
</dbReference>
<feature type="signal peptide" evidence="1">
    <location>
        <begin position="1"/>
        <end position="21"/>
    </location>
</feature>
<accession>C0ZDT0</accession>
<sequence>MKVQKKMMGITLFAMVALTVAACGTNGQPQPPASEITRQAGDISTPEQTSYASLYQTSVFLGDSITEGLSYHDVLKEENVLAGAGKTAEFALEDLDELVKRKPEHIFIQLGSDDILWPTDHPKEYSLSYYAQLIERIKERLPEASITILSVTPVTAKAEKAEPRYQNIGDYNKGLKELASKVKVGYIDVSSIVADHPDMYDEDGIHFQAKFYPILLDYVKDELARMESAK</sequence>
<organism evidence="3 4">
    <name type="scientific">Brevibacillus brevis (strain 47 / JCM 6285 / NBRC 100599)</name>
    <dbReference type="NCBI Taxonomy" id="358681"/>
    <lineage>
        <taxon>Bacteria</taxon>
        <taxon>Bacillati</taxon>
        <taxon>Bacillota</taxon>
        <taxon>Bacilli</taxon>
        <taxon>Bacillales</taxon>
        <taxon>Paenibacillaceae</taxon>
        <taxon>Brevibacillus</taxon>
    </lineage>
</organism>
<name>C0ZDT0_BREBN</name>
<dbReference type="Pfam" id="PF13472">
    <property type="entry name" value="Lipase_GDSL_2"/>
    <property type="match status" value="1"/>
</dbReference>
<gene>
    <name evidence="3" type="ordered locus">BBR47_29620</name>
</gene>
<dbReference type="InterPro" id="IPR013830">
    <property type="entry name" value="SGNH_hydro"/>
</dbReference>
<protein>
    <recommendedName>
        <fullName evidence="2">SGNH hydrolase-type esterase domain-containing protein</fullName>
    </recommendedName>
</protein>
<dbReference type="RefSeq" id="WP_015891257.1">
    <property type="nucleotide sequence ID" value="NC_012491.1"/>
</dbReference>
<dbReference type="AlphaFoldDB" id="C0ZDT0"/>
<dbReference type="PANTHER" id="PTHR30383:SF5">
    <property type="entry name" value="SGNH HYDROLASE-TYPE ESTERASE DOMAIN-CONTAINING PROTEIN"/>
    <property type="match status" value="1"/>
</dbReference>
<reference evidence="3 4" key="1">
    <citation type="submission" date="2005-03" db="EMBL/GenBank/DDBJ databases">
        <title>Brevibacillus brevis strain 47, complete genome.</title>
        <authorList>
            <person name="Hosoyama A."/>
            <person name="Yamada R."/>
            <person name="Hongo Y."/>
            <person name="Terui Y."/>
            <person name="Ankai A."/>
            <person name="Masuyama W."/>
            <person name="Sekiguchi M."/>
            <person name="Takeda T."/>
            <person name="Asano K."/>
            <person name="Ohji S."/>
            <person name="Ichikawa N."/>
            <person name="Narita S."/>
            <person name="Aoki N."/>
            <person name="Miura H."/>
            <person name="Matsushita S."/>
            <person name="Sekigawa T."/>
            <person name="Yamagata H."/>
            <person name="Yoshikawa H."/>
            <person name="Udaka S."/>
            <person name="Tanikawa S."/>
            <person name="Fujita N."/>
        </authorList>
    </citation>
    <scope>NUCLEOTIDE SEQUENCE [LARGE SCALE GENOMIC DNA]</scope>
    <source>
        <strain evidence="4">47 / JCM 6285 / NBRC 100599</strain>
    </source>
</reference>
<evidence type="ECO:0000256" key="1">
    <source>
        <dbReference type="SAM" id="SignalP"/>
    </source>
</evidence>
<dbReference type="KEGG" id="bbe:BBR47_29620"/>
<dbReference type="PROSITE" id="PS51257">
    <property type="entry name" value="PROKAR_LIPOPROTEIN"/>
    <property type="match status" value="1"/>
</dbReference>
<feature type="chain" id="PRO_5038478201" description="SGNH hydrolase-type esterase domain-containing protein" evidence="1">
    <location>
        <begin position="22"/>
        <end position="230"/>
    </location>
</feature>
<evidence type="ECO:0000313" key="3">
    <source>
        <dbReference type="EMBL" id="BAH43939.1"/>
    </source>
</evidence>
<dbReference type="eggNOG" id="COG2755">
    <property type="taxonomic scope" value="Bacteria"/>
</dbReference>
<dbReference type="EMBL" id="AP008955">
    <property type="protein sequence ID" value="BAH43939.1"/>
    <property type="molecule type" value="Genomic_DNA"/>
</dbReference>
<feature type="domain" description="SGNH hydrolase-type esterase" evidence="2">
    <location>
        <begin position="60"/>
        <end position="212"/>
    </location>
</feature>
<dbReference type="STRING" id="358681.BBR47_29620"/>
<dbReference type="PANTHER" id="PTHR30383">
    <property type="entry name" value="THIOESTERASE 1/PROTEASE 1/LYSOPHOSPHOLIPASE L1"/>
    <property type="match status" value="1"/>
</dbReference>
<evidence type="ECO:0000259" key="2">
    <source>
        <dbReference type="Pfam" id="PF13472"/>
    </source>
</evidence>
<proteinExistence type="predicted"/>
<dbReference type="Gene3D" id="3.40.50.1110">
    <property type="entry name" value="SGNH hydrolase"/>
    <property type="match status" value="1"/>
</dbReference>
<evidence type="ECO:0000313" key="4">
    <source>
        <dbReference type="Proteomes" id="UP000001877"/>
    </source>
</evidence>
<dbReference type="GO" id="GO:0004622">
    <property type="term" value="F:phosphatidylcholine lysophospholipase activity"/>
    <property type="evidence" value="ECO:0007669"/>
    <property type="project" value="TreeGrafter"/>
</dbReference>
<keyword evidence="4" id="KW-1185">Reference proteome</keyword>